<dbReference type="OrthoDB" id="2248459at2759"/>
<dbReference type="VEuPathDB" id="TrichDB:TVAG_159680"/>
<dbReference type="RefSeq" id="XP_001328018.1">
    <property type="nucleotide sequence ID" value="XM_001327983.1"/>
</dbReference>
<name>A2DUR0_TRIV3</name>
<dbReference type="InParanoid" id="A2DUR0"/>
<reference evidence="2" key="1">
    <citation type="submission" date="2006-10" db="EMBL/GenBank/DDBJ databases">
        <authorList>
            <person name="Amadeo P."/>
            <person name="Zhao Q."/>
            <person name="Wortman J."/>
            <person name="Fraser-Liggett C."/>
            <person name="Carlton J."/>
        </authorList>
    </citation>
    <scope>NUCLEOTIDE SEQUENCE</scope>
    <source>
        <strain evidence="2">G3</strain>
    </source>
</reference>
<reference evidence="2" key="2">
    <citation type="journal article" date="2007" name="Science">
        <title>Draft genome sequence of the sexually transmitted pathogen Trichomonas vaginalis.</title>
        <authorList>
            <person name="Carlton J.M."/>
            <person name="Hirt R.P."/>
            <person name="Silva J.C."/>
            <person name="Delcher A.L."/>
            <person name="Schatz M."/>
            <person name="Zhao Q."/>
            <person name="Wortman J.R."/>
            <person name="Bidwell S.L."/>
            <person name="Alsmark U.C.M."/>
            <person name="Besteiro S."/>
            <person name="Sicheritz-Ponten T."/>
            <person name="Noel C.J."/>
            <person name="Dacks J.B."/>
            <person name="Foster P.G."/>
            <person name="Simillion C."/>
            <person name="Van de Peer Y."/>
            <person name="Miranda-Saavedra D."/>
            <person name="Barton G.J."/>
            <person name="Westrop G.D."/>
            <person name="Mueller S."/>
            <person name="Dessi D."/>
            <person name="Fiori P.L."/>
            <person name="Ren Q."/>
            <person name="Paulsen I."/>
            <person name="Zhang H."/>
            <person name="Bastida-Corcuera F.D."/>
            <person name="Simoes-Barbosa A."/>
            <person name="Brown M.T."/>
            <person name="Hayes R.D."/>
            <person name="Mukherjee M."/>
            <person name="Okumura C.Y."/>
            <person name="Schneider R."/>
            <person name="Smith A.J."/>
            <person name="Vanacova S."/>
            <person name="Villalvazo M."/>
            <person name="Haas B.J."/>
            <person name="Pertea M."/>
            <person name="Feldblyum T.V."/>
            <person name="Utterback T.R."/>
            <person name="Shu C.L."/>
            <person name="Osoegawa K."/>
            <person name="de Jong P.J."/>
            <person name="Hrdy I."/>
            <person name="Horvathova L."/>
            <person name="Zubacova Z."/>
            <person name="Dolezal P."/>
            <person name="Malik S.B."/>
            <person name="Logsdon J.M. Jr."/>
            <person name="Henze K."/>
            <person name="Gupta A."/>
            <person name="Wang C.C."/>
            <person name="Dunne R.L."/>
            <person name="Upcroft J.A."/>
            <person name="Upcroft P."/>
            <person name="White O."/>
            <person name="Salzberg S.L."/>
            <person name="Tang P."/>
            <person name="Chiu C.-H."/>
            <person name="Lee Y.-S."/>
            <person name="Embley T.M."/>
            <person name="Coombs G.H."/>
            <person name="Mottram J.C."/>
            <person name="Tachezy J."/>
            <person name="Fraser-Liggett C.M."/>
            <person name="Johnson P.J."/>
        </authorList>
    </citation>
    <scope>NUCLEOTIDE SEQUENCE [LARGE SCALE GENOMIC DNA]</scope>
    <source>
        <strain evidence="2">G3</strain>
    </source>
</reference>
<dbReference type="Gene3D" id="3.60.10.10">
    <property type="entry name" value="Endonuclease/exonuclease/phosphatase"/>
    <property type="match status" value="1"/>
</dbReference>
<keyword evidence="2" id="KW-0255">Endonuclease</keyword>
<organism evidence="2 3">
    <name type="scientific">Trichomonas vaginalis (strain ATCC PRA-98 / G3)</name>
    <dbReference type="NCBI Taxonomy" id="412133"/>
    <lineage>
        <taxon>Eukaryota</taxon>
        <taxon>Metamonada</taxon>
        <taxon>Parabasalia</taxon>
        <taxon>Trichomonadida</taxon>
        <taxon>Trichomonadidae</taxon>
        <taxon>Trichomonas</taxon>
    </lineage>
</organism>
<dbReference type="InterPro" id="IPR000300">
    <property type="entry name" value="IPPc"/>
</dbReference>
<dbReference type="STRING" id="5722.A2DUR0"/>
<keyword evidence="3" id="KW-1185">Reference proteome</keyword>
<dbReference type="InterPro" id="IPR036691">
    <property type="entry name" value="Endo/exonu/phosph_ase_sf"/>
</dbReference>
<evidence type="ECO:0000313" key="2">
    <source>
        <dbReference type="EMBL" id="EAY15795.1"/>
    </source>
</evidence>
<dbReference type="GO" id="GO:0004439">
    <property type="term" value="F:phosphatidylinositol-4,5-bisphosphate 5-phosphatase activity"/>
    <property type="evidence" value="ECO:0000318"/>
    <property type="project" value="GO_Central"/>
</dbReference>
<dbReference type="eggNOG" id="KOG0566">
    <property type="taxonomic scope" value="Eukaryota"/>
</dbReference>
<dbReference type="GO" id="GO:0004519">
    <property type="term" value="F:endonuclease activity"/>
    <property type="evidence" value="ECO:0007669"/>
    <property type="project" value="UniProtKB-KW"/>
</dbReference>
<dbReference type="Pfam" id="PF22669">
    <property type="entry name" value="Exo_endo_phos2"/>
    <property type="match status" value="1"/>
</dbReference>
<dbReference type="PANTHER" id="PTHR11200">
    <property type="entry name" value="INOSITOL 5-PHOSPHATASE"/>
    <property type="match status" value="1"/>
</dbReference>
<dbReference type="KEGG" id="tva:4773802"/>
<dbReference type="VEuPathDB" id="TrichDB:TVAGG3_0259800"/>
<keyword evidence="2" id="KW-0540">Nuclease</keyword>
<evidence type="ECO:0000259" key="1">
    <source>
        <dbReference type="SMART" id="SM00128"/>
    </source>
</evidence>
<dbReference type="InterPro" id="IPR046985">
    <property type="entry name" value="IP5"/>
</dbReference>
<dbReference type="SMART" id="SM00128">
    <property type="entry name" value="IPPc"/>
    <property type="match status" value="1"/>
</dbReference>
<dbReference type="SUPFAM" id="SSF56219">
    <property type="entry name" value="DNase I-like"/>
    <property type="match status" value="1"/>
</dbReference>
<evidence type="ECO:0000313" key="3">
    <source>
        <dbReference type="Proteomes" id="UP000001542"/>
    </source>
</evidence>
<dbReference type="GO" id="GO:0046856">
    <property type="term" value="P:phosphatidylinositol dephosphorylation"/>
    <property type="evidence" value="ECO:0007669"/>
    <property type="project" value="InterPro"/>
</dbReference>
<dbReference type="InterPro" id="IPR013783">
    <property type="entry name" value="Ig-like_fold"/>
</dbReference>
<proteinExistence type="predicted"/>
<sequence>MVENTAFLRTIAMKQSTLSLNALDSTESSIATPISLSKTAHAYWESMMISQNKNFFLEPNKVRISILTWNVAGNTPDAVTKEEFEKTFTQPAASADIVVIAIEEIEMSVKYLVTGSTNHRAVWTDIIKSSPEAGDNSYFELACMETVGTVYIAVLVRKDLAIPHKVGPTTNLKLGVAGLIANKAAVLIPITVGEAKIMVATAHLEAHAQNLDARIDQLHQIFETIGESYDYIFIAGDLNFRVVLPYETAVNFANNSRVDQLLQNDQLKQAQHKDPILSTLNEAEIRFNPTYKFDNNSDVYDTSQKKRVPSYTDRILYKNNPPKCALGVDQTINFETDAWKCFKEKGSCKFLTDCNFNLKIPAANYPCPIECVCYRSLKSKFSDHRPVLGNFKLIVPVKNQDKFDELQQIIRDKYEEIVELCKPCLNLEPSIVSYNGEKEKKVKLINTSYVWANWSVKEVNGKFNLSPTSGILTADQSIDLTISFNDDFSVTDSSFTLSVLGGNNLIINFNREAISLEPSTPETQRYQSISLASLKSLRSPASILGEEYSYEEEEDSHEKLYIAPVIIPPSLQDPLPNDQNSDL</sequence>
<protein>
    <submittedName>
        <fullName evidence="2">Endonuclease/Exonuclease/phosphatase family protein</fullName>
    </submittedName>
</protein>
<dbReference type="Gene3D" id="2.60.40.10">
    <property type="entry name" value="Immunoglobulins"/>
    <property type="match status" value="1"/>
</dbReference>
<dbReference type="PANTHER" id="PTHR11200:SF300">
    <property type="entry name" value="TYPE II INOSITOL 1,4,5-TRISPHOSPHATE 5-PHOSPHATASE"/>
    <property type="match status" value="1"/>
</dbReference>
<dbReference type="Proteomes" id="UP000001542">
    <property type="component" value="Unassembled WGS sequence"/>
</dbReference>
<dbReference type="EMBL" id="DS113250">
    <property type="protein sequence ID" value="EAY15795.1"/>
    <property type="molecule type" value="Genomic_DNA"/>
</dbReference>
<keyword evidence="2" id="KW-0378">Hydrolase</keyword>
<dbReference type="AlphaFoldDB" id="A2DUR0"/>
<feature type="domain" description="Inositol polyphosphate-related phosphatase" evidence="1">
    <location>
        <begin position="60"/>
        <end position="364"/>
    </location>
</feature>
<accession>A2DUR0</accession>
<dbReference type="SMR" id="A2DUR0"/>
<gene>
    <name evidence="2" type="ORF">TVAG_159680</name>
</gene>